<dbReference type="PANTHER" id="PTHR12220:SF13">
    <property type="entry name" value="LARGE RIBOSOMAL SUBUNIT PROTEIN UL16M"/>
    <property type="match status" value="1"/>
</dbReference>
<dbReference type="InterPro" id="IPR020798">
    <property type="entry name" value="Ribosomal_uL16_CS"/>
</dbReference>
<evidence type="ECO:0000256" key="4">
    <source>
        <dbReference type="RuleBase" id="RU004413"/>
    </source>
</evidence>
<dbReference type="InterPro" id="IPR000114">
    <property type="entry name" value="Ribosomal_uL16_bact-type"/>
</dbReference>
<sequence>MKGRLIPGAVACLGFVAVQTVFVEPSFPAPRVAQREHASPRTTRSCGSGAAFASAAMVAATCCGSIRGAGKRSRGAVVTQALDDSVAGTAFTGSTQAQEPQGSATESRIPRRMLMPKNVKWRKPHKPPVKPWDTNTWKYKGEAWRGNKPYFGKYALQIQQEAWINNKNIEACRRMMVRVMRRGGGKYWLRCFPHSAITWRAKESRMGGGKGNIHSWVQSVRPGYILFEMDGCTEAVAKRAFHYIDKYLPFKTKVLIKDTPSRFELGLAGSLKSKKNIPKEFQKFSDTE</sequence>
<comment type="caution">
    <text evidence="6">The sequence shown here is derived from an EMBL/GenBank/DDBJ whole genome shotgun (WGS) entry which is preliminary data.</text>
</comment>
<feature type="signal peptide" evidence="5">
    <location>
        <begin position="1"/>
        <end position="20"/>
    </location>
</feature>
<dbReference type="GO" id="GO:0032543">
    <property type="term" value="P:mitochondrial translation"/>
    <property type="evidence" value="ECO:0007669"/>
    <property type="project" value="TreeGrafter"/>
</dbReference>
<organism evidence="6 7">
    <name type="scientific">Effrenium voratum</name>
    <dbReference type="NCBI Taxonomy" id="2562239"/>
    <lineage>
        <taxon>Eukaryota</taxon>
        <taxon>Sar</taxon>
        <taxon>Alveolata</taxon>
        <taxon>Dinophyceae</taxon>
        <taxon>Suessiales</taxon>
        <taxon>Symbiodiniaceae</taxon>
        <taxon>Effrenium</taxon>
    </lineage>
</organism>
<dbReference type="PRINTS" id="PR00060">
    <property type="entry name" value="RIBOSOMALL16"/>
</dbReference>
<dbReference type="InterPro" id="IPR016180">
    <property type="entry name" value="Ribosomal_uL16_dom"/>
</dbReference>
<dbReference type="GO" id="GO:0005762">
    <property type="term" value="C:mitochondrial large ribosomal subunit"/>
    <property type="evidence" value="ECO:0007669"/>
    <property type="project" value="TreeGrafter"/>
</dbReference>
<dbReference type="EMBL" id="CAUJNA010003860">
    <property type="protein sequence ID" value="CAJ1411181.1"/>
    <property type="molecule type" value="Genomic_DNA"/>
</dbReference>
<keyword evidence="7" id="KW-1185">Reference proteome</keyword>
<dbReference type="Proteomes" id="UP001178507">
    <property type="component" value="Unassembled WGS sequence"/>
</dbReference>
<dbReference type="Pfam" id="PF00252">
    <property type="entry name" value="Ribosomal_L16"/>
    <property type="match status" value="1"/>
</dbReference>
<accession>A0AA36JTK4</accession>
<feature type="chain" id="PRO_5041279004" description="Ribosomal protein L16" evidence="5">
    <location>
        <begin position="21"/>
        <end position="288"/>
    </location>
</feature>
<dbReference type="NCBIfam" id="TIGR01164">
    <property type="entry name" value="rplP_bact"/>
    <property type="match status" value="1"/>
</dbReference>
<reference evidence="6" key="1">
    <citation type="submission" date="2023-08" db="EMBL/GenBank/DDBJ databases">
        <authorList>
            <person name="Chen Y."/>
            <person name="Shah S."/>
            <person name="Dougan E. K."/>
            <person name="Thang M."/>
            <person name="Chan C."/>
        </authorList>
    </citation>
    <scope>NUCLEOTIDE SEQUENCE</scope>
</reference>
<dbReference type="PANTHER" id="PTHR12220">
    <property type="entry name" value="50S/60S RIBOSOMAL PROTEIN L16"/>
    <property type="match status" value="1"/>
</dbReference>
<keyword evidence="3 4" id="KW-0687">Ribonucleoprotein</keyword>
<name>A0AA36JTK4_9DINO</name>
<dbReference type="Gene3D" id="3.90.1170.10">
    <property type="entry name" value="Ribosomal protein L10e/L16"/>
    <property type="match status" value="1"/>
</dbReference>
<dbReference type="InterPro" id="IPR036920">
    <property type="entry name" value="Ribosomal_uL16_sf"/>
</dbReference>
<dbReference type="PROSITE" id="PS00701">
    <property type="entry name" value="RIBOSOMAL_L16_2"/>
    <property type="match status" value="1"/>
</dbReference>
<dbReference type="AlphaFoldDB" id="A0AA36JTK4"/>
<dbReference type="GO" id="GO:0019843">
    <property type="term" value="F:rRNA binding"/>
    <property type="evidence" value="ECO:0007669"/>
    <property type="project" value="InterPro"/>
</dbReference>
<evidence type="ECO:0008006" key="8">
    <source>
        <dbReference type="Google" id="ProtNLM"/>
    </source>
</evidence>
<evidence type="ECO:0000313" key="7">
    <source>
        <dbReference type="Proteomes" id="UP001178507"/>
    </source>
</evidence>
<evidence type="ECO:0000256" key="2">
    <source>
        <dbReference type="ARBA" id="ARBA00022980"/>
    </source>
</evidence>
<protein>
    <recommendedName>
        <fullName evidence="8">Ribosomal protein L16</fullName>
    </recommendedName>
</protein>
<dbReference type="InterPro" id="IPR047873">
    <property type="entry name" value="Ribosomal_uL16"/>
</dbReference>
<evidence type="ECO:0000256" key="1">
    <source>
        <dbReference type="ARBA" id="ARBA00008931"/>
    </source>
</evidence>
<dbReference type="CDD" id="cd01433">
    <property type="entry name" value="Ribosomal_L16_L10e"/>
    <property type="match status" value="1"/>
</dbReference>
<dbReference type="SUPFAM" id="SSF54686">
    <property type="entry name" value="Ribosomal protein L16p/L10e"/>
    <property type="match status" value="1"/>
</dbReference>
<proteinExistence type="inferred from homology"/>
<evidence type="ECO:0000256" key="3">
    <source>
        <dbReference type="ARBA" id="ARBA00023274"/>
    </source>
</evidence>
<gene>
    <name evidence="6" type="ORF">EVOR1521_LOCUS31816</name>
</gene>
<keyword evidence="2 4" id="KW-0689">Ribosomal protein</keyword>
<keyword evidence="5" id="KW-0732">Signal</keyword>
<dbReference type="GO" id="GO:0003735">
    <property type="term" value="F:structural constituent of ribosome"/>
    <property type="evidence" value="ECO:0007669"/>
    <property type="project" value="InterPro"/>
</dbReference>
<evidence type="ECO:0000256" key="5">
    <source>
        <dbReference type="SAM" id="SignalP"/>
    </source>
</evidence>
<comment type="similarity">
    <text evidence="1 4">Belongs to the universal ribosomal protein uL16 family.</text>
</comment>
<evidence type="ECO:0000313" key="6">
    <source>
        <dbReference type="EMBL" id="CAJ1411181.1"/>
    </source>
</evidence>